<name>I7MGY3_TETTS</name>
<protein>
    <submittedName>
        <fullName evidence="2">Uncharacterized protein</fullName>
    </submittedName>
</protein>
<evidence type="ECO:0000313" key="2">
    <source>
        <dbReference type="EMBL" id="EAS02144.1"/>
    </source>
</evidence>
<accession>I7MGY3</accession>
<dbReference type="InParanoid" id="I7MGY3"/>
<reference evidence="3" key="1">
    <citation type="journal article" date="2006" name="PLoS Biol.">
        <title>Macronuclear genome sequence of the ciliate Tetrahymena thermophila, a model eukaryote.</title>
        <authorList>
            <person name="Eisen J.A."/>
            <person name="Coyne R.S."/>
            <person name="Wu M."/>
            <person name="Wu D."/>
            <person name="Thiagarajan M."/>
            <person name="Wortman J.R."/>
            <person name="Badger J.H."/>
            <person name="Ren Q."/>
            <person name="Amedeo P."/>
            <person name="Jones K.M."/>
            <person name="Tallon L.J."/>
            <person name="Delcher A.L."/>
            <person name="Salzberg S.L."/>
            <person name="Silva J.C."/>
            <person name="Haas B.J."/>
            <person name="Majoros W.H."/>
            <person name="Farzad M."/>
            <person name="Carlton J.M."/>
            <person name="Smith R.K. Jr."/>
            <person name="Garg J."/>
            <person name="Pearlman R.E."/>
            <person name="Karrer K.M."/>
            <person name="Sun L."/>
            <person name="Manning G."/>
            <person name="Elde N.C."/>
            <person name="Turkewitz A.P."/>
            <person name="Asai D.J."/>
            <person name="Wilkes D.E."/>
            <person name="Wang Y."/>
            <person name="Cai H."/>
            <person name="Collins K."/>
            <person name="Stewart B.A."/>
            <person name="Lee S.R."/>
            <person name="Wilamowska K."/>
            <person name="Weinberg Z."/>
            <person name="Ruzzo W.L."/>
            <person name="Wloga D."/>
            <person name="Gaertig J."/>
            <person name="Frankel J."/>
            <person name="Tsao C.-C."/>
            <person name="Gorovsky M.A."/>
            <person name="Keeling P.J."/>
            <person name="Waller R.F."/>
            <person name="Patron N.J."/>
            <person name="Cherry J.M."/>
            <person name="Stover N.A."/>
            <person name="Krieger C.J."/>
            <person name="del Toro C."/>
            <person name="Ryder H.F."/>
            <person name="Williamson S.C."/>
            <person name="Barbeau R.A."/>
            <person name="Hamilton E.P."/>
            <person name="Orias E."/>
        </authorList>
    </citation>
    <scope>NUCLEOTIDE SEQUENCE [LARGE SCALE GENOMIC DNA]</scope>
    <source>
        <strain evidence="3">SB210</strain>
    </source>
</reference>
<dbReference type="KEGG" id="tet:TTHERM_00558260"/>
<evidence type="ECO:0000313" key="3">
    <source>
        <dbReference type="Proteomes" id="UP000009168"/>
    </source>
</evidence>
<feature type="region of interest" description="Disordered" evidence="1">
    <location>
        <begin position="19"/>
        <end position="39"/>
    </location>
</feature>
<dbReference type="RefSeq" id="XP_001022389.1">
    <property type="nucleotide sequence ID" value="XM_001022389.1"/>
</dbReference>
<dbReference type="Proteomes" id="UP000009168">
    <property type="component" value="Unassembled WGS sequence"/>
</dbReference>
<dbReference type="HOGENOM" id="CLU_2390892_0_0_1"/>
<sequence>MPEGKKLCLEKQKQCKLEQGSYLDDNSDQEGDNLENQNAEKNIPFLMKIQNNQGSFTGDLFKQIQANFLVKEESLLNLKKYPRMKRSTQIDFML</sequence>
<dbReference type="GeneID" id="7831593"/>
<organism evidence="2 3">
    <name type="scientific">Tetrahymena thermophila (strain SB210)</name>
    <dbReference type="NCBI Taxonomy" id="312017"/>
    <lineage>
        <taxon>Eukaryota</taxon>
        <taxon>Sar</taxon>
        <taxon>Alveolata</taxon>
        <taxon>Ciliophora</taxon>
        <taxon>Intramacronucleata</taxon>
        <taxon>Oligohymenophorea</taxon>
        <taxon>Hymenostomatida</taxon>
        <taxon>Tetrahymenina</taxon>
        <taxon>Tetrahymenidae</taxon>
        <taxon>Tetrahymena</taxon>
    </lineage>
</organism>
<proteinExistence type="predicted"/>
<keyword evidence="3" id="KW-1185">Reference proteome</keyword>
<evidence type="ECO:0000256" key="1">
    <source>
        <dbReference type="SAM" id="MobiDB-lite"/>
    </source>
</evidence>
<gene>
    <name evidence="2" type="ORF">TTHERM_00558260</name>
</gene>
<dbReference type="AlphaFoldDB" id="I7MGY3"/>
<dbReference type="EMBL" id="GG662547">
    <property type="protein sequence ID" value="EAS02144.1"/>
    <property type="molecule type" value="Genomic_DNA"/>
</dbReference>